<dbReference type="EMBL" id="LSMT01000054">
    <property type="protein sequence ID" value="PFX30218.1"/>
    <property type="molecule type" value="Genomic_DNA"/>
</dbReference>
<evidence type="ECO:0000313" key="3">
    <source>
        <dbReference type="Proteomes" id="UP000225706"/>
    </source>
</evidence>
<feature type="region of interest" description="Disordered" evidence="1">
    <location>
        <begin position="160"/>
        <end position="190"/>
    </location>
</feature>
<dbReference type="AlphaFoldDB" id="A0A2B4SNR4"/>
<sequence>MSKDQGMDVDKSDCELSITKQLSLISFDKKNGREGFSDCKDFHKNELCKKRCDSTGSVKSCTDQLRFIQKTVRDTSCDATSSHDTSSNPEQSLPSPGNIDSKRHTLQKVPSITVCDDTENRAGVESRKNSLFDPRFLMPTESSVDEARYLLASRRVSLPSTSKGIRSRSLDMVAEEQPSDSAHESNTSVPLASLGLPRYRARSRSLDTGLRKRNNFSAFKESLKLRDVQKTRLGT</sequence>
<name>A0A2B4SNR4_STYPI</name>
<dbReference type="Proteomes" id="UP000225706">
    <property type="component" value="Unassembled WGS sequence"/>
</dbReference>
<feature type="region of interest" description="Disordered" evidence="1">
    <location>
        <begin position="77"/>
        <end position="114"/>
    </location>
</feature>
<accession>A0A2B4SNR4</accession>
<comment type="caution">
    <text evidence="2">The sequence shown here is derived from an EMBL/GenBank/DDBJ whole genome shotgun (WGS) entry which is preliminary data.</text>
</comment>
<reference evidence="3" key="1">
    <citation type="journal article" date="2017" name="bioRxiv">
        <title>Comparative analysis of the genomes of Stylophora pistillata and Acropora digitifera provides evidence for extensive differences between species of corals.</title>
        <authorList>
            <person name="Voolstra C.R."/>
            <person name="Li Y."/>
            <person name="Liew Y.J."/>
            <person name="Baumgarten S."/>
            <person name="Zoccola D."/>
            <person name="Flot J.-F."/>
            <person name="Tambutte S."/>
            <person name="Allemand D."/>
            <person name="Aranda M."/>
        </authorList>
    </citation>
    <scope>NUCLEOTIDE SEQUENCE [LARGE SCALE GENOMIC DNA]</scope>
</reference>
<organism evidence="2 3">
    <name type="scientific">Stylophora pistillata</name>
    <name type="common">Smooth cauliflower coral</name>
    <dbReference type="NCBI Taxonomy" id="50429"/>
    <lineage>
        <taxon>Eukaryota</taxon>
        <taxon>Metazoa</taxon>
        <taxon>Cnidaria</taxon>
        <taxon>Anthozoa</taxon>
        <taxon>Hexacorallia</taxon>
        <taxon>Scleractinia</taxon>
        <taxon>Astrocoeniina</taxon>
        <taxon>Pocilloporidae</taxon>
        <taxon>Stylophora</taxon>
    </lineage>
</organism>
<protein>
    <submittedName>
        <fullName evidence="2">Uncharacterized protein</fullName>
    </submittedName>
</protein>
<evidence type="ECO:0000256" key="1">
    <source>
        <dbReference type="SAM" id="MobiDB-lite"/>
    </source>
</evidence>
<gene>
    <name evidence="2" type="ORF">AWC38_SpisGene5048</name>
</gene>
<keyword evidence="3" id="KW-1185">Reference proteome</keyword>
<proteinExistence type="predicted"/>
<dbReference type="OrthoDB" id="5988513at2759"/>
<evidence type="ECO:0000313" key="2">
    <source>
        <dbReference type="EMBL" id="PFX30218.1"/>
    </source>
</evidence>
<feature type="compositionally biased region" description="Polar residues" evidence="1">
    <location>
        <begin position="77"/>
        <end position="95"/>
    </location>
</feature>